<dbReference type="EMBL" id="JANBPY010000874">
    <property type="protein sequence ID" value="KAJ1963079.1"/>
    <property type="molecule type" value="Genomic_DNA"/>
</dbReference>
<comment type="caution">
    <text evidence="2">The sequence shown here is derived from an EMBL/GenBank/DDBJ whole genome shotgun (WGS) entry which is preliminary data.</text>
</comment>
<proteinExistence type="predicted"/>
<dbReference type="GO" id="GO:0032040">
    <property type="term" value="C:small-subunit processome"/>
    <property type="evidence" value="ECO:0007669"/>
    <property type="project" value="TreeGrafter"/>
</dbReference>
<dbReference type="SUPFAM" id="SSF50978">
    <property type="entry name" value="WD40 repeat-like"/>
    <property type="match status" value="1"/>
</dbReference>
<dbReference type="GO" id="GO:0003723">
    <property type="term" value="F:RNA binding"/>
    <property type="evidence" value="ECO:0007669"/>
    <property type="project" value="TreeGrafter"/>
</dbReference>
<reference evidence="2" key="1">
    <citation type="submission" date="2022-07" db="EMBL/GenBank/DDBJ databases">
        <title>Phylogenomic reconstructions and comparative analyses of Kickxellomycotina fungi.</title>
        <authorList>
            <person name="Reynolds N.K."/>
            <person name="Stajich J.E."/>
            <person name="Barry K."/>
            <person name="Grigoriev I.V."/>
            <person name="Crous P."/>
            <person name="Smith M.E."/>
        </authorList>
    </citation>
    <scope>NUCLEOTIDE SEQUENCE</scope>
    <source>
        <strain evidence="2">RSA 1196</strain>
    </source>
</reference>
<evidence type="ECO:0000313" key="2">
    <source>
        <dbReference type="EMBL" id="KAJ1963079.1"/>
    </source>
</evidence>
<dbReference type="AlphaFoldDB" id="A0A9W8AU00"/>
<dbReference type="GO" id="GO:0030686">
    <property type="term" value="C:90S preribosome"/>
    <property type="evidence" value="ECO:0007669"/>
    <property type="project" value="InterPro"/>
</dbReference>
<dbReference type="OrthoDB" id="8883818at2759"/>
<protein>
    <submittedName>
        <fullName evidence="2">U3 small nucleolar RNA-associated protein</fullName>
    </submittedName>
</protein>
<dbReference type="InterPro" id="IPR036322">
    <property type="entry name" value="WD40_repeat_dom_sf"/>
</dbReference>
<feature type="domain" description="Anaphase-promoting complex subunit 4-like WD40" evidence="1">
    <location>
        <begin position="10"/>
        <end position="70"/>
    </location>
</feature>
<dbReference type="Proteomes" id="UP001150925">
    <property type="component" value="Unassembled WGS sequence"/>
</dbReference>
<dbReference type="PANTHER" id="PTHR44163:SF1">
    <property type="entry name" value="U3 SMALL NUCLEOLAR RNA-ASSOCIATED PROTEIN 4 HOMOLOG"/>
    <property type="match status" value="1"/>
</dbReference>
<dbReference type="Pfam" id="PF12894">
    <property type="entry name" value="ANAPC4_WD40"/>
    <property type="match status" value="1"/>
</dbReference>
<accession>A0A9W8AU00</accession>
<keyword evidence="3" id="KW-1185">Reference proteome</keyword>
<sequence length="133" mass="14638">MDIHRCILEDFSEATVTSLAYTPDFTKETLLAVGRENGQISLHDVKNNFQVVKIFIGSETRSTETLAWACTQEDGSSYRLRLFSAGFTGTVVEWDLNTLCPISETASQGGPVWHMAVSHNHTQLALACEDGSI</sequence>
<gene>
    <name evidence="2" type="primary">UTP4_2</name>
    <name evidence="2" type="ORF">IWQ62_003328</name>
</gene>
<dbReference type="PANTHER" id="PTHR44163">
    <property type="entry name" value="U3 SMALL NUCLEOLAR RNA-ASSOCIATED PROTEIN 4 HOMOLOG"/>
    <property type="match status" value="1"/>
</dbReference>
<dbReference type="GO" id="GO:0034455">
    <property type="term" value="C:t-UTP complex"/>
    <property type="evidence" value="ECO:0007669"/>
    <property type="project" value="TreeGrafter"/>
</dbReference>
<dbReference type="GO" id="GO:0000462">
    <property type="term" value="P:maturation of SSU-rRNA from tricistronic rRNA transcript (SSU-rRNA, 5.8S rRNA, LSU-rRNA)"/>
    <property type="evidence" value="ECO:0007669"/>
    <property type="project" value="InterPro"/>
</dbReference>
<dbReference type="InterPro" id="IPR046351">
    <property type="entry name" value="UTP4"/>
</dbReference>
<dbReference type="InterPro" id="IPR024977">
    <property type="entry name" value="Apc4-like_WD40_dom"/>
</dbReference>
<name>A0A9W8AU00_9FUNG</name>
<organism evidence="2 3">
    <name type="scientific">Dispira parvispora</name>
    <dbReference type="NCBI Taxonomy" id="1520584"/>
    <lineage>
        <taxon>Eukaryota</taxon>
        <taxon>Fungi</taxon>
        <taxon>Fungi incertae sedis</taxon>
        <taxon>Zoopagomycota</taxon>
        <taxon>Kickxellomycotina</taxon>
        <taxon>Dimargaritomycetes</taxon>
        <taxon>Dimargaritales</taxon>
        <taxon>Dimargaritaceae</taxon>
        <taxon>Dispira</taxon>
    </lineage>
</organism>
<evidence type="ECO:0000259" key="1">
    <source>
        <dbReference type="Pfam" id="PF12894"/>
    </source>
</evidence>
<evidence type="ECO:0000313" key="3">
    <source>
        <dbReference type="Proteomes" id="UP001150925"/>
    </source>
</evidence>
<dbReference type="Gene3D" id="2.130.10.10">
    <property type="entry name" value="YVTN repeat-like/Quinoprotein amine dehydrogenase"/>
    <property type="match status" value="1"/>
</dbReference>
<feature type="non-terminal residue" evidence="2">
    <location>
        <position position="1"/>
    </location>
</feature>
<dbReference type="InterPro" id="IPR015943">
    <property type="entry name" value="WD40/YVTN_repeat-like_dom_sf"/>
</dbReference>